<dbReference type="EMBL" id="JAUCMV010000003">
    <property type="protein sequence ID" value="KAK0407929.1"/>
    <property type="molecule type" value="Genomic_DNA"/>
</dbReference>
<dbReference type="GO" id="GO:0005634">
    <property type="term" value="C:nucleus"/>
    <property type="evidence" value="ECO:0007669"/>
    <property type="project" value="TreeGrafter"/>
</dbReference>
<keyword evidence="3" id="KW-0804">Transcription</keyword>
<dbReference type="SUPFAM" id="SSF57959">
    <property type="entry name" value="Leucine zipper domain"/>
    <property type="match status" value="1"/>
</dbReference>
<keyword evidence="1" id="KW-0805">Transcription regulation</keyword>
<dbReference type="AlphaFoldDB" id="A0AA39LSR2"/>
<accession>A0AA39LSR2</accession>
<feature type="compositionally biased region" description="Low complexity" evidence="5">
    <location>
        <begin position="114"/>
        <end position="125"/>
    </location>
</feature>
<dbReference type="PROSITE" id="PS50217">
    <property type="entry name" value="BZIP"/>
    <property type="match status" value="1"/>
</dbReference>
<keyword evidence="2" id="KW-0238">DNA-binding</keyword>
<feature type="compositionally biased region" description="Low complexity" evidence="5">
    <location>
        <begin position="167"/>
        <end position="176"/>
    </location>
</feature>
<dbReference type="PANTHER" id="PTHR23351">
    <property type="entry name" value="FOS TRANSCRIPTION FACTOR-RELATED"/>
    <property type="match status" value="1"/>
</dbReference>
<feature type="compositionally biased region" description="Low complexity" evidence="5">
    <location>
        <begin position="270"/>
        <end position="300"/>
    </location>
</feature>
<feature type="region of interest" description="Disordered" evidence="5">
    <location>
        <begin position="267"/>
        <end position="313"/>
    </location>
</feature>
<evidence type="ECO:0000313" key="7">
    <source>
        <dbReference type="EMBL" id="KAK0407929.1"/>
    </source>
</evidence>
<comment type="caution">
    <text evidence="7">The sequence shown here is derived from an EMBL/GenBank/DDBJ whole genome shotgun (WGS) entry which is preliminary data.</text>
</comment>
<feature type="region of interest" description="Disordered" evidence="5">
    <location>
        <begin position="114"/>
        <end position="214"/>
    </location>
</feature>
<dbReference type="Proteomes" id="UP001175271">
    <property type="component" value="Unassembled WGS sequence"/>
</dbReference>
<reference evidence="7" key="1">
    <citation type="submission" date="2023-06" db="EMBL/GenBank/DDBJ databases">
        <title>Genomic analysis of the entomopathogenic nematode Steinernema hermaphroditum.</title>
        <authorList>
            <person name="Schwarz E.M."/>
            <person name="Heppert J.K."/>
            <person name="Baniya A."/>
            <person name="Schwartz H.T."/>
            <person name="Tan C.-H."/>
            <person name="Antoshechkin I."/>
            <person name="Sternberg P.W."/>
            <person name="Goodrich-Blair H."/>
            <person name="Dillman A.R."/>
        </authorList>
    </citation>
    <scope>NUCLEOTIDE SEQUENCE</scope>
    <source>
        <strain evidence="7">PS9179</strain>
        <tissue evidence="7">Whole animal</tissue>
    </source>
</reference>
<feature type="compositionally biased region" description="Polar residues" evidence="5">
    <location>
        <begin position="331"/>
        <end position="341"/>
    </location>
</feature>
<dbReference type="PANTHER" id="PTHR23351:SF24">
    <property type="entry name" value="ACTIVATING TRANSCRIPTION FACTOR 3-RELATED"/>
    <property type="match status" value="1"/>
</dbReference>
<evidence type="ECO:0000313" key="8">
    <source>
        <dbReference type="Proteomes" id="UP001175271"/>
    </source>
</evidence>
<sequence>MNQMPPPESPASVASAPTALYQTYNSVSGPATVAAAGASSYGVSEPSTPTTLIPPYTNPYGLCPDFNMFWSPTWAFTATADVLHTDPSSSASCSADVNPALYFSNFANPLTRSLNPLTPNGGPNPYATAPQHQFGMPGQNVGASNGAVHYGNASIRRDGYGSGAGTPRPGSGSAKRSGGGRRPKEYEDYLQESGLTEDDREKRDKRRQRNKEAAARCRQRRLDLMTTLQHEVDQLKTRNAQSEMLIEQLKAERDILVRELSNHGCKIPNTVTSVTSTSLSSYSVPTSTVSSNSRPQSSSSQPLGTKRPHPDQNIYTVPLASIKSEVESDYNPASNGSSVSSMLPPPLNKMPKIQNQNQPPQTRIAGNPEPTLTQVNAPSGNSDLQRPDTLAIGGPTTCGDSQYDESKWSGMPSITTPSGLMTDGTYPFLYTDTGLTPVSAQPALPVCSLGTPTPLGDNELRSL</sequence>
<name>A0AA39LSR2_9BILA</name>
<dbReference type="GO" id="GO:0000978">
    <property type="term" value="F:RNA polymerase II cis-regulatory region sequence-specific DNA binding"/>
    <property type="evidence" value="ECO:0007669"/>
    <property type="project" value="TreeGrafter"/>
</dbReference>
<feature type="compositionally biased region" description="Polar residues" evidence="5">
    <location>
        <begin position="370"/>
        <end position="384"/>
    </location>
</feature>
<evidence type="ECO:0000256" key="2">
    <source>
        <dbReference type="ARBA" id="ARBA00023125"/>
    </source>
</evidence>
<keyword evidence="4" id="KW-0175">Coiled coil</keyword>
<protein>
    <recommendedName>
        <fullName evidence="6">BZIP domain-containing protein</fullName>
    </recommendedName>
</protein>
<dbReference type="GO" id="GO:0000981">
    <property type="term" value="F:DNA-binding transcription factor activity, RNA polymerase II-specific"/>
    <property type="evidence" value="ECO:0007669"/>
    <property type="project" value="TreeGrafter"/>
</dbReference>
<feature type="domain" description="BZIP" evidence="6">
    <location>
        <begin position="200"/>
        <end position="263"/>
    </location>
</feature>
<evidence type="ECO:0000256" key="1">
    <source>
        <dbReference type="ARBA" id="ARBA00023015"/>
    </source>
</evidence>
<gene>
    <name evidence="7" type="ORF">QR680_003678</name>
</gene>
<dbReference type="Gene3D" id="1.20.5.170">
    <property type="match status" value="1"/>
</dbReference>
<keyword evidence="8" id="KW-1185">Reference proteome</keyword>
<dbReference type="SMART" id="SM00338">
    <property type="entry name" value="BRLZ"/>
    <property type="match status" value="1"/>
</dbReference>
<dbReference type="InterPro" id="IPR046347">
    <property type="entry name" value="bZIP_sf"/>
</dbReference>
<feature type="coiled-coil region" evidence="4">
    <location>
        <begin position="232"/>
        <end position="259"/>
    </location>
</feature>
<dbReference type="InterPro" id="IPR000837">
    <property type="entry name" value="AP-1"/>
</dbReference>
<feature type="region of interest" description="Disordered" evidence="5">
    <location>
        <begin position="327"/>
        <end position="405"/>
    </location>
</feature>
<evidence type="ECO:0000256" key="4">
    <source>
        <dbReference type="SAM" id="Coils"/>
    </source>
</evidence>
<evidence type="ECO:0000259" key="6">
    <source>
        <dbReference type="PROSITE" id="PS50217"/>
    </source>
</evidence>
<dbReference type="PRINTS" id="PR00042">
    <property type="entry name" value="LEUZIPPRFOS"/>
</dbReference>
<dbReference type="Pfam" id="PF00170">
    <property type="entry name" value="bZIP_1"/>
    <property type="match status" value="1"/>
</dbReference>
<dbReference type="CDD" id="cd14699">
    <property type="entry name" value="bZIP_Fos_like"/>
    <property type="match status" value="1"/>
</dbReference>
<evidence type="ECO:0000256" key="3">
    <source>
        <dbReference type="ARBA" id="ARBA00023163"/>
    </source>
</evidence>
<proteinExistence type="predicted"/>
<organism evidence="7 8">
    <name type="scientific">Steinernema hermaphroditum</name>
    <dbReference type="NCBI Taxonomy" id="289476"/>
    <lineage>
        <taxon>Eukaryota</taxon>
        <taxon>Metazoa</taxon>
        <taxon>Ecdysozoa</taxon>
        <taxon>Nematoda</taxon>
        <taxon>Chromadorea</taxon>
        <taxon>Rhabditida</taxon>
        <taxon>Tylenchina</taxon>
        <taxon>Panagrolaimomorpha</taxon>
        <taxon>Strongyloidoidea</taxon>
        <taxon>Steinernematidae</taxon>
        <taxon>Steinernema</taxon>
    </lineage>
</organism>
<evidence type="ECO:0000256" key="5">
    <source>
        <dbReference type="SAM" id="MobiDB-lite"/>
    </source>
</evidence>
<dbReference type="InterPro" id="IPR004827">
    <property type="entry name" value="bZIP"/>
</dbReference>
<dbReference type="PROSITE" id="PS00036">
    <property type="entry name" value="BZIP_BASIC"/>
    <property type="match status" value="1"/>
</dbReference>